<dbReference type="Gene3D" id="2.30.42.10">
    <property type="match status" value="1"/>
</dbReference>
<dbReference type="RefSeq" id="WP_145109454.1">
    <property type="nucleotide sequence ID" value="NZ_CP036349.1"/>
</dbReference>
<feature type="region of interest" description="Disordered" evidence="1">
    <location>
        <begin position="248"/>
        <end position="272"/>
    </location>
</feature>
<dbReference type="AlphaFoldDB" id="A0A518K5L0"/>
<keyword evidence="4" id="KW-1185">Reference proteome</keyword>
<evidence type="ECO:0000313" key="4">
    <source>
        <dbReference type="Proteomes" id="UP000316426"/>
    </source>
</evidence>
<dbReference type="PRINTS" id="PR01217">
    <property type="entry name" value="PRICHEXTENSN"/>
</dbReference>
<feature type="compositionally biased region" description="Low complexity" evidence="1">
    <location>
        <begin position="248"/>
        <end position="260"/>
    </location>
</feature>
<reference evidence="3 4" key="1">
    <citation type="submission" date="2019-02" db="EMBL/GenBank/DDBJ databases">
        <title>Deep-cultivation of Planctomycetes and their phenomic and genomic characterization uncovers novel biology.</title>
        <authorList>
            <person name="Wiegand S."/>
            <person name="Jogler M."/>
            <person name="Boedeker C."/>
            <person name="Pinto D."/>
            <person name="Vollmers J."/>
            <person name="Rivas-Marin E."/>
            <person name="Kohn T."/>
            <person name="Peeters S.H."/>
            <person name="Heuer A."/>
            <person name="Rast P."/>
            <person name="Oberbeckmann S."/>
            <person name="Bunk B."/>
            <person name="Jeske O."/>
            <person name="Meyerdierks A."/>
            <person name="Storesund J.E."/>
            <person name="Kallscheuer N."/>
            <person name="Luecker S."/>
            <person name="Lage O.M."/>
            <person name="Pohl T."/>
            <person name="Merkel B.J."/>
            <person name="Hornburger P."/>
            <person name="Mueller R.-W."/>
            <person name="Bruemmer F."/>
            <person name="Labrenz M."/>
            <person name="Spormann A.M."/>
            <person name="Op den Camp H."/>
            <person name="Overmann J."/>
            <person name="Amann R."/>
            <person name="Jetten M.S.M."/>
            <person name="Mascher T."/>
            <person name="Medema M.H."/>
            <person name="Devos D.P."/>
            <person name="Kaster A.-K."/>
            <person name="Ovreas L."/>
            <person name="Rohde M."/>
            <person name="Galperin M.Y."/>
            <person name="Jogler C."/>
        </authorList>
    </citation>
    <scope>NUCLEOTIDE SEQUENCE [LARGE SCALE GENOMIC DNA]</scope>
    <source>
        <strain evidence="3 4">Spa11</strain>
    </source>
</reference>
<keyword evidence="2" id="KW-0732">Signal</keyword>
<evidence type="ECO:0008006" key="5">
    <source>
        <dbReference type="Google" id="ProtNLM"/>
    </source>
</evidence>
<dbReference type="SUPFAM" id="SSF50156">
    <property type="entry name" value="PDZ domain-like"/>
    <property type="match status" value="1"/>
</dbReference>
<dbReference type="Proteomes" id="UP000316426">
    <property type="component" value="Chromosome"/>
</dbReference>
<evidence type="ECO:0000256" key="1">
    <source>
        <dbReference type="SAM" id="MobiDB-lite"/>
    </source>
</evidence>
<sequence length="272" mass="27655" precursor="true">MNRPLLSAAVATILAFTAAAEAGKPFGVNFGGVQIGGGNKPGVQVRGGGVKISLPGHGNIRVKPPVIKPRPPIGIHPPKPPIVRPKPPIVIHPPKPPVVRPPVVCPKPPIVVHPPKPPVVHPPVVCHKPPVVCPPPVVVTPPPTCHCQGVCHCQPAPAWYFGMACERVQSPFGVGLRVASLAPGGPAQSHGLKVGDVLLVAGAVNLSQAESNEHGAALVQSAVSPEGLAPLTLVDAYTGQLANLTVAPTPRSAPAPTSGPIALNPAQPTSTM</sequence>
<proteinExistence type="predicted"/>
<protein>
    <recommendedName>
        <fullName evidence="5">PDZ domain-containing protein</fullName>
    </recommendedName>
</protein>
<name>A0A518K5L0_9BACT</name>
<organism evidence="3 4">
    <name type="scientific">Botrimarina mediterranea</name>
    <dbReference type="NCBI Taxonomy" id="2528022"/>
    <lineage>
        <taxon>Bacteria</taxon>
        <taxon>Pseudomonadati</taxon>
        <taxon>Planctomycetota</taxon>
        <taxon>Planctomycetia</taxon>
        <taxon>Pirellulales</taxon>
        <taxon>Lacipirellulaceae</taxon>
        <taxon>Botrimarina</taxon>
    </lineage>
</organism>
<dbReference type="KEGG" id="bmei:Spa11_12700"/>
<evidence type="ECO:0000313" key="3">
    <source>
        <dbReference type="EMBL" id="QDV73081.1"/>
    </source>
</evidence>
<feature type="chain" id="PRO_5021969681" description="PDZ domain-containing protein" evidence="2">
    <location>
        <begin position="23"/>
        <end position="272"/>
    </location>
</feature>
<evidence type="ECO:0000256" key="2">
    <source>
        <dbReference type="SAM" id="SignalP"/>
    </source>
</evidence>
<accession>A0A518K5L0</accession>
<feature type="signal peptide" evidence="2">
    <location>
        <begin position="1"/>
        <end position="22"/>
    </location>
</feature>
<gene>
    <name evidence="3" type="ORF">Spa11_12700</name>
</gene>
<dbReference type="EMBL" id="CP036349">
    <property type="protein sequence ID" value="QDV73081.1"/>
    <property type="molecule type" value="Genomic_DNA"/>
</dbReference>
<dbReference type="InterPro" id="IPR036034">
    <property type="entry name" value="PDZ_sf"/>
</dbReference>